<dbReference type="Gene3D" id="3.80.10.10">
    <property type="entry name" value="Ribonuclease Inhibitor"/>
    <property type="match status" value="1"/>
</dbReference>
<comment type="caution">
    <text evidence="2">The sequence shown here is derived from an EMBL/GenBank/DDBJ whole genome shotgun (WGS) entry which is preliminary data.</text>
</comment>
<dbReference type="AlphaFoldDB" id="A0AAD7TMZ4"/>
<feature type="region of interest" description="Disordered" evidence="1">
    <location>
        <begin position="532"/>
        <end position="569"/>
    </location>
</feature>
<reference evidence="2" key="1">
    <citation type="submission" date="2022-11" db="EMBL/GenBank/DDBJ databases">
        <title>Genome Sequence of Cubamyces cubensis.</title>
        <authorList>
            <person name="Buettner E."/>
        </authorList>
    </citation>
    <scope>NUCLEOTIDE SEQUENCE</scope>
    <source>
        <strain evidence="2">MPL-01</strain>
    </source>
</reference>
<dbReference type="EMBL" id="JAPEVG010000307">
    <property type="protein sequence ID" value="KAJ8469062.1"/>
    <property type="molecule type" value="Genomic_DNA"/>
</dbReference>
<sequence>MHRALTIPEILRYICEYAEDDTLATMARCARFLHDPAISVLWSVLPDLGPLVMCFPEDAWTLVSDHNLHVTRPLTRGDWTRVLKYLPYVRQLGNGFSVLGYAIGYEAWEAICTFRPTVILFPNLRTLYWYPLQLINRHIPHLLAMVGERLTKFDIGWVQYREDTNALLQATFHIVVERFPHLRHFYIGSPCATATWPNDETIKSLSSLARNLSSLSSFRSTEVPITQGALYRLARSKTLTSLSVCLPSYATWAQVHVSLQGERPFENLTSLDLVTTTEAYIAFSAAMKLPQVQTLSLCLSDPSHPNDFATFFTAIRHQFSPAALRNIQILHTQSVDSLTWAWQSQIPPVIHSAYLVPLLGFKHLRSFDLRLRSRYALDIHFYHNMAKSWPDIEELFVAYERGCWHDVVPTIQFLVTFAVHSPKLRHLGLCFDASMWSHPPELLAGYEHGMGAGARDELFGELANKPSTSQLDTLTVGYSNILQPSYVAAFLSRVFPSLSSVETYPSDHFAQYAWSAEWSSVNELLPLFQRSQEDGQRRLSQDTHKRAKKVAPSDSGQSPASTPSAAEQD</sequence>
<dbReference type="InterPro" id="IPR032675">
    <property type="entry name" value="LRR_dom_sf"/>
</dbReference>
<organism evidence="2 3">
    <name type="scientific">Trametes cubensis</name>
    <dbReference type="NCBI Taxonomy" id="1111947"/>
    <lineage>
        <taxon>Eukaryota</taxon>
        <taxon>Fungi</taxon>
        <taxon>Dikarya</taxon>
        <taxon>Basidiomycota</taxon>
        <taxon>Agaricomycotina</taxon>
        <taxon>Agaricomycetes</taxon>
        <taxon>Polyporales</taxon>
        <taxon>Polyporaceae</taxon>
        <taxon>Trametes</taxon>
    </lineage>
</organism>
<gene>
    <name evidence="2" type="ORF">ONZ51_g9240</name>
</gene>
<protein>
    <recommendedName>
        <fullName evidence="4">F-box domain-containing protein</fullName>
    </recommendedName>
</protein>
<dbReference type="Proteomes" id="UP001215151">
    <property type="component" value="Unassembled WGS sequence"/>
</dbReference>
<keyword evidence="3" id="KW-1185">Reference proteome</keyword>
<evidence type="ECO:0000256" key="1">
    <source>
        <dbReference type="SAM" id="MobiDB-lite"/>
    </source>
</evidence>
<evidence type="ECO:0000313" key="2">
    <source>
        <dbReference type="EMBL" id="KAJ8469062.1"/>
    </source>
</evidence>
<evidence type="ECO:0000313" key="3">
    <source>
        <dbReference type="Proteomes" id="UP001215151"/>
    </source>
</evidence>
<dbReference type="SUPFAM" id="SSF52047">
    <property type="entry name" value="RNI-like"/>
    <property type="match status" value="1"/>
</dbReference>
<accession>A0AAD7TMZ4</accession>
<feature type="compositionally biased region" description="Polar residues" evidence="1">
    <location>
        <begin position="554"/>
        <end position="569"/>
    </location>
</feature>
<evidence type="ECO:0008006" key="4">
    <source>
        <dbReference type="Google" id="ProtNLM"/>
    </source>
</evidence>
<feature type="compositionally biased region" description="Basic and acidic residues" evidence="1">
    <location>
        <begin position="532"/>
        <end position="544"/>
    </location>
</feature>
<proteinExistence type="predicted"/>
<name>A0AAD7TMZ4_9APHY</name>